<dbReference type="InterPro" id="IPR006086">
    <property type="entry name" value="XPG-I_dom"/>
</dbReference>
<evidence type="ECO:0000256" key="2">
    <source>
        <dbReference type="ARBA" id="ARBA00004123"/>
    </source>
</evidence>
<dbReference type="InterPro" id="IPR036279">
    <property type="entry name" value="5-3_exonuclease_C_sf"/>
</dbReference>
<evidence type="ECO:0000256" key="3">
    <source>
        <dbReference type="ARBA" id="ARBA00005283"/>
    </source>
</evidence>
<feature type="domain" description="XPG-I" evidence="15">
    <location>
        <begin position="841"/>
        <end position="910"/>
    </location>
</feature>
<feature type="region of interest" description="Disordered" evidence="14">
    <location>
        <begin position="456"/>
        <end position="506"/>
    </location>
</feature>
<evidence type="ECO:0000259" key="15">
    <source>
        <dbReference type="SMART" id="SM00484"/>
    </source>
</evidence>
<dbReference type="AlphaFoldDB" id="A0A9P5XJ52"/>
<dbReference type="PRINTS" id="PR00853">
    <property type="entry name" value="XPGRADSUPER"/>
</dbReference>
<dbReference type="PANTHER" id="PTHR16171:SF7">
    <property type="entry name" value="DNA REPAIR PROTEIN RAD2"/>
    <property type="match status" value="1"/>
</dbReference>
<feature type="region of interest" description="Disordered" evidence="14">
    <location>
        <begin position="661"/>
        <end position="710"/>
    </location>
</feature>
<dbReference type="InterPro" id="IPR006084">
    <property type="entry name" value="XPG/Rad2"/>
</dbReference>
<keyword evidence="10" id="KW-0234">DNA repair</keyword>
<dbReference type="GO" id="GO:0046872">
    <property type="term" value="F:metal ion binding"/>
    <property type="evidence" value="ECO:0007669"/>
    <property type="project" value="UniProtKB-KW"/>
</dbReference>
<dbReference type="SMART" id="SM00279">
    <property type="entry name" value="HhH2"/>
    <property type="match status" value="1"/>
</dbReference>
<keyword evidence="18" id="KW-1185">Reference proteome</keyword>
<dbReference type="EMBL" id="MU151078">
    <property type="protein sequence ID" value="KAF9451879.1"/>
    <property type="molecule type" value="Genomic_DNA"/>
</dbReference>
<keyword evidence="7" id="KW-0227">DNA damage</keyword>
<comment type="caution">
    <text evidence="17">The sequence shown here is derived from an EMBL/GenBank/DDBJ whole genome shotgun (WGS) entry which is preliminary data.</text>
</comment>
<dbReference type="CDD" id="cd09868">
    <property type="entry name" value="PIN_XPG_RAD2"/>
    <property type="match status" value="2"/>
</dbReference>
<feature type="region of interest" description="Disordered" evidence="14">
    <location>
        <begin position="154"/>
        <end position="187"/>
    </location>
</feature>
<feature type="region of interest" description="Disordered" evidence="14">
    <location>
        <begin position="624"/>
        <end position="644"/>
    </location>
</feature>
<keyword evidence="11" id="KW-0539">Nucleus</keyword>
<dbReference type="Pfam" id="PF00752">
    <property type="entry name" value="XPG_N"/>
    <property type="match status" value="1"/>
</dbReference>
<dbReference type="PANTHER" id="PTHR16171">
    <property type="entry name" value="DNA REPAIR PROTEIN COMPLEMENTING XP-G CELLS-RELATED"/>
    <property type="match status" value="1"/>
</dbReference>
<feature type="coiled-coil region" evidence="13">
    <location>
        <begin position="804"/>
        <end position="831"/>
    </location>
</feature>
<dbReference type="GO" id="GO:0048256">
    <property type="term" value="F:flap endonuclease activity"/>
    <property type="evidence" value="ECO:0007669"/>
    <property type="project" value="UniProtKB-ARBA"/>
</dbReference>
<feature type="compositionally biased region" description="Acidic residues" evidence="14">
    <location>
        <begin position="1181"/>
        <end position="1193"/>
    </location>
</feature>
<feature type="region of interest" description="Disordered" evidence="14">
    <location>
        <begin position="120"/>
        <end position="139"/>
    </location>
</feature>
<feature type="region of interest" description="Disordered" evidence="14">
    <location>
        <begin position="1103"/>
        <end position="1233"/>
    </location>
</feature>
<dbReference type="InterPro" id="IPR019974">
    <property type="entry name" value="XPG_CS"/>
</dbReference>
<feature type="compositionally biased region" description="Basic residues" evidence="14">
    <location>
        <begin position="1154"/>
        <end position="1170"/>
    </location>
</feature>
<evidence type="ECO:0000256" key="6">
    <source>
        <dbReference type="ARBA" id="ARBA00022759"/>
    </source>
</evidence>
<dbReference type="PROSITE" id="PS00841">
    <property type="entry name" value="XPG_1"/>
    <property type="match status" value="1"/>
</dbReference>
<organism evidence="17 18">
    <name type="scientific">Macrolepiota fuliginosa MF-IS2</name>
    <dbReference type="NCBI Taxonomy" id="1400762"/>
    <lineage>
        <taxon>Eukaryota</taxon>
        <taxon>Fungi</taxon>
        <taxon>Dikarya</taxon>
        <taxon>Basidiomycota</taxon>
        <taxon>Agaricomycotina</taxon>
        <taxon>Agaricomycetes</taxon>
        <taxon>Agaricomycetidae</taxon>
        <taxon>Agaricales</taxon>
        <taxon>Agaricineae</taxon>
        <taxon>Agaricaceae</taxon>
        <taxon>Macrolepiota</taxon>
    </lineage>
</organism>
<keyword evidence="6" id="KW-0255">Endonuclease</keyword>
<dbReference type="Gene3D" id="1.10.150.20">
    <property type="entry name" value="5' to 3' exonuclease, C-terminal subdomain"/>
    <property type="match status" value="1"/>
</dbReference>
<comment type="cofactor">
    <cofactor evidence="1">
        <name>Mg(2+)</name>
        <dbReference type="ChEBI" id="CHEBI:18420"/>
    </cofactor>
</comment>
<feature type="compositionally biased region" description="Basic residues" evidence="14">
    <location>
        <begin position="1206"/>
        <end position="1216"/>
    </location>
</feature>
<evidence type="ECO:0000256" key="10">
    <source>
        <dbReference type="ARBA" id="ARBA00023204"/>
    </source>
</evidence>
<evidence type="ECO:0000259" key="16">
    <source>
        <dbReference type="SMART" id="SM00485"/>
    </source>
</evidence>
<comment type="similarity">
    <text evidence="12">Belongs to the XPG/RAD2 endonuclease family. GEN subfamily.</text>
</comment>
<evidence type="ECO:0000313" key="17">
    <source>
        <dbReference type="EMBL" id="KAF9451879.1"/>
    </source>
</evidence>
<dbReference type="OrthoDB" id="31113at2759"/>
<feature type="domain" description="XPG N-terminal" evidence="16">
    <location>
        <begin position="1"/>
        <end position="98"/>
    </location>
</feature>
<dbReference type="InterPro" id="IPR029060">
    <property type="entry name" value="PIN-like_dom_sf"/>
</dbReference>
<dbReference type="GO" id="GO:0005634">
    <property type="term" value="C:nucleus"/>
    <property type="evidence" value="ECO:0007669"/>
    <property type="project" value="UniProtKB-SubCell"/>
</dbReference>
<proteinExistence type="inferred from homology"/>
<evidence type="ECO:0000256" key="9">
    <source>
        <dbReference type="ARBA" id="ARBA00022842"/>
    </source>
</evidence>
<dbReference type="SMART" id="SM00484">
    <property type="entry name" value="XPGI"/>
    <property type="match status" value="1"/>
</dbReference>
<dbReference type="SUPFAM" id="SSF47807">
    <property type="entry name" value="5' to 3' exonuclease, C-terminal subdomain"/>
    <property type="match status" value="1"/>
</dbReference>
<dbReference type="InterPro" id="IPR006085">
    <property type="entry name" value="XPG_DNA_repair_N"/>
</dbReference>
<feature type="compositionally biased region" description="Low complexity" evidence="14">
    <location>
        <begin position="545"/>
        <end position="555"/>
    </location>
</feature>
<keyword evidence="8" id="KW-0378">Hydrolase</keyword>
<evidence type="ECO:0000313" key="18">
    <source>
        <dbReference type="Proteomes" id="UP000807342"/>
    </source>
</evidence>
<accession>A0A9P5XJ52</accession>
<dbReference type="CDD" id="cd09904">
    <property type="entry name" value="H3TH_XPG"/>
    <property type="match status" value="1"/>
</dbReference>
<evidence type="ECO:0000256" key="14">
    <source>
        <dbReference type="SAM" id="MobiDB-lite"/>
    </source>
</evidence>
<evidence type="ECO:0000256" key="13">
    <source>
        <dbReference type="SAM" id="Coils"/>
    </source>
</evidence>
<evidence type="ECO:0000256" key="12">
    <source>
        <dbReference type="ARBA" id="ARBA00038112"/>
    </source>
</evidence>
<feature type="compositionally biased region" description="Basic and acidic residues" evidence="14">
    <location>
        <begin position="457"/>
        <end position="468"/>
    </location>
</feature>
<reference evidence="17" key="1">
    <citation type="submission" date="2020-11" db="EMBL/GenBank/DDBJ databases">
        <authorList>
            <consortium name="DOE Joint Genome Institute"/>
            <person name="Ahrendt S."/>
            <person name="Riley R."/>
            <person name="Andreopoulos W."/>
            <person name="Labutti K."/>
            <person name="Pangilinan J."/>
            <person name="Ruiz-Duenas F.J."/>
            <person name="Barrasa J.M."/>
            <person name="Sanchez-Garcia M."/>
            <person name="Camarero S."/>
            <person name="Miyauchi S."/>
            <person name="Serrano A."/>
            <person name="Linde D."/>
            <person name="Babiker R."/>
            <person name="Drula E."/>
            <person name="Ayuso-Fernandez I."/>
            <person name="Pacheco R."/>
            <person name="Padilla G."/>
            <person name="Ferreira P."/>
            <person name="Barriuso J."/>
            <person name="Kellner H."/>
            <person name="Castanera R."/>
            <person name="Alfaro M."/>
            <person name="Ramirez L."/>
            <person name="Pisabarro A.G."/>
            <person name="Kuo A."/>
            <person name="Tritt A."/>
            <person name="Lipzen A."/>
            <person name="He G."/>
            <person name="Yan M."/>
            <person name="Ng V."/>
            <person name="Cullen D."/>
            <person name="Martin F."/>
            <person name="Rosso M.-N."/>
            <person name="Henrissat B."/>
            <person name="Hibbett D."/>
            <person name="Martinez A.T."/>
            <person name="Grigoriev I.V."/>
        </authorList>
    </citation>
    <scope>NUCLEOTIDE SEQUENCE</scope>
    <source>
        <strain evidence="17">MF-IS2</strain>
    </source>
</reference>
<keyword evidence="9" id="KW-0460">Magnesium</keyword>
<dbReference type="FunFam" id="1.10.150.20:FF:000030">
    <property type="entry name" value="Flap endonuclease GEN-like 1"/>
    <property type="match status" value="1"/>
</dbReference>
<feature type="region of interest" description="Disordered" evidence="14">
    <location>
        <begin position="524"/>
        <end position="561"/>
    </location>
</feature>
<name>A0A9P5XJ52_9AGAR</name>
<protein>
    <submittedName>
        <fullName evidence="17">PIN domain-like protein</fullName>
    </submittedName>
</protein>
<evidence type="ECO:0000256" key="7">
    <source>
        <dbReference type="ARBA" id="ARBA00022763"/>
    </source>
</evidence>
<evidence type="ECO:0000256" key="8">
    <source>
        <dbReference type="ARBA" id="ARBA00022801"/>
    </source>
</evidence>
<evidence type="ECO:0000256" key="11">
    <source>
        <dbReference type="ARBA" id="ARBA00023242"/>
    </source>
</evidence>
<keyword evidence="5" id="KW-0479">Metal-binding</keyword>
<comment type="similarity">
    <text evidence="3">Belongs to the XPG/RAD2 endonuclease family. XPG subfamily.</text>
</comment>
<feature type="compositionally biased region" description="Low complexity" evidence="14">
    <location>
        <begin position="664"/>
        <end position="676"/>
    </location>
</feature>
<dbReference type="SUPFAM" id="SSF88723">
    <property type="entry name" value="PIN domain-like"/>
    <property type="match status" value="1"/>
</dbReference>
<feature type="compositionally biased region" description="Polar residues" evidence="14">
    <location>
        <begin position="681"/>
        <end position="694"/>
    </location>
</feature>
<comment type="subcellular location">
    <subcellularLocation>
        <location evidence="2">Nucleus</location>
    </subcellularLocation>
</comment>
<sequence length="1233" mass="136885">MGVKSLWTLLTPVGRPILLETVEGKTMAIDSSIWIYQFQATMRDKEGRGLLNAHVLGFLRRITKLLFYGIKPVFVFDGGAPALKRSTLNERKKKKSGAALSHVKIAERLLAAQLRREALNHAQNKKPSKGKGKEKARAPDDIILDENTVYLEDIDSSAPKTPARTKPRTPPSSTKKKDKYHDHDPYRLPEVDIDEVVAKATRTNIPDPRLATEDELRTFIEEMRPEDFDVTSPEFRELPTEVQYEIIGDLRLKSRQTSHARLLKMLRMAPTPMDFSKQQIVNLKQRNSLTQQLLITTDSIGTSHLSIPVRIANERNREYVLTKNEGADGGWVLAIQDKAGTAPEKPILIDVEEEKVEEDEEDEDADMEEVDTTNTTNIMDPDLREYQREMALSAIAGRYTPKKLAPLTSRPIRRKNSNPLFSLDAEDEDEETAAIRQAMEQFEDDEDEELAFALQESLDHTKTTEQRRNSYLSPTKTSPPKPPQESPRSVGSPNAWRSSSNTNILTPSGLETALAFAGTTPSRKVLSRNMSGPQEKSKSAFGTPSLLSRSRSTSSNMVPKVGGHILGREATRGEEQPMPSTTSSSMIAGFQALTDSEDDGMEEVDVVASTPVVAVPIKSHVEDKYNKPSNALPLSQSESEDQDMEEVEVAIPKPTVPVEGFAIPPSRSPSSGVLSPSPKPGTQTQASISGTTIEIENIPTVSPPSTPDKRAKTPLFAWSRTPSPAQIDTTSMSFGEPSSAIAALTMTNIISHELDHEGEQEITGNEYAEEEHWDAAHEMDPHAEEGEFARFLSQVKGRDLGDVRKEIDDEIKVLNDQRKAALRDSEDITQQMISQIMTMLRLFGIPYITAPMEAEAQCAELVSLGLVDGVITDDSDVFLFGAQRVYKNMFNQSKTVELFLSSDLERELGLDRDTLVMLAYLLGSDYTEGLGGVGPVVAMELLKEFPGKDGLHKFADWWRKVQEGKDKEGESNTKFRRQFKKKFKDLYLPTDWPLPVVRDAYYHPTVDSSDEPFKWGLPDLDALRMFFNQELGWGQTKVDELLLPIIQKMNRRRTNASGTASGMQGNLSEWVSAHAVNNNSTANLAPRKKEVYTSRRLQQVVADFRKRRKAGSVGPGRSGSAISSEDEGEKSADEPLKKRQKKTKSNAPRGSAGRGRRRGNRAIGGRKGKGKKDDADYTEGSAEDEEGGEDGVDAQDTILNTELRPRPRPRPVRSRKPAAETDNMNAAQIGEGS</sequence>
<keyword evidence="4" id="KW-0540">Nuclease</keyword>
<dbReference type="GO" id="GO:0003697">
    <property type="term" value="F:single-stranded DNA binding"/>
    <property type="evidence" value="ECO:0007669"/>
    <property type="project" value="InterPro"/>
</dbReference>
<feature type="region of interest" description="Disordered" evidence="14">
    <location>
        <begin position="406"/>
        <end position="429"/>
    </location>
</feature>
<dbReference type="InterPro" id="IPR008918">
    <property type="entry name" value="HhH2"/>
</dbReference>
<dbReference type="GO" id="GO:0006289">
    <property type="term" value="P:nucleotide-excision repair"/>
    <property type="evidence" value="ECO:0007669"/>
    <property type="project" value="InterPro"/>
</dbReference>
<dbReference type="PROSITE" id="PS00842">
    <property type="entry name" value="XPG_2"/>
    <property type="match status" value="1"/>
</dbReference>
<dbReference type="InterPro" id="IPR001044">
    <property type="entry name" value="XPG/Rad2_eukaryotes"/>
</dbReference>
<keyword evidence="13" id="KW-0175">Coiled coil</keyword>
<gene>
    <name evidence="17" type="ORF">P691DRAFT_662236</name>
</gene>
<evidence type="ECO:0000256" key="4">
    <source>
        <dbReference type="ARBA" id="ARBA00022722"/>
    </source>
</evidence>
<evidence type="ECO:0000256" key="5">
    <source>
        <dbReference type="ARBA" id="ARBA00022723"/>
    </source>
</evidence>
<evidence type="ECO:0000256" key="1">
    <source>
        <dbReference type="ARBA" id="ARBA00001946"/>
    </source>
</evidence>
<feature type="compositionally biased region" description="Polar residues" evidence="14">
    <location>
        <begin position="486"/>
        <end position="506"/>
    </location>
</feature>
<dbReference type="PRINTS" id="PR00066">
    <property type="entry name" value="XRODRMPGMNTG"/>
</dbReference>
<dbReference type="SMART" id="SM00485">
    <property type="entry name" value="XPGN"/>
    <property type="match status" value="1"/>
</dbReference>
<dbReference type="Proteomes" id="UP000807342">
    <property type="component" value="Unassembled WGS sequence"/>
</dbReference>
<dbReference type="Gene3D" id="3.40.50.1010">
    <property type="entry name" value="5'-nuclease"/>
    <property type="match status" value="2"/>
</dbReference>
<dbReference type="Pfam" id="PF00867">
    <property type="entry name" value="XPG_I"/>
    <property type="match status" value="1"/>
</dbReference>